<accession>A0A069CZW3</accession>
<evidence type="ECO:0000313" key="2">
    <source>
        <dbReference type="EMBL" id="GAK36158.1"/>
    </source>
</evidence>
<keyword evidence="1" id="KW-0732">Signal</keyword>
<gene>
    <name evidence="2" type="ORF">JCM15093_1302</name>
</gene>
<dbReference type="AlphaFoldDB" id="A0A069CZW3"/>
<reference evidence="2 3" key="1">
    <citation type="journal article" date="2015" name="Microbes Environ.">
        <title>Distribution and evolution of nitrogen fixation genes in the phylum bacteroidetes.</title>
        <authorList>
            <person name="Inoue J."/>
            <person name="Oshima K."/>
            <person name="Suda W."/>
            <person name="Sakamoto M."/>
            <person name="Iino T."/>
            <person name="Noda S."/>
            <person name="Hongoh Y."/>
            <person name="Hattori M."/>
            <person name="Ohkuma M."/>
        </authorList>
    </citation>
    <scope>NUCLEOTIDE SEQUENCE [LARGE SCALE GENOMIC DNA]</scope>
    <source>
        <strain evidence="2 3">JCM 15093</strain>
    </source>
</reference>
<feature type="chain" id="PRO_5001659745" evidence="1">
    <location>
        <begin position="25"/>
        <end position="256"/>
    </location>
</feature>
<dbReference type="eggNOG" id="COG3507">
    <property type="taxonomic scope" value="Bacteria"/>
</dbReference>
<dbReference type="Proteomes" id="UP000027601">
    <property type="component" value="Unassembled WGS sequence"/>
</dbReference>
<sequence length="256" mass="28928">MSIFHHKKWLILGLSLLTGIYAEAQQTGAVTNRAPNPTPGMMPGPRQPQPIQTPTYLADYFVPATKDVSVPDEKGFIRRWMLLEPISKPNRSNTVFTDSYLNQAFDTLYFKNQFTVFPKDGEKVKVGKQKLTWHALDSKLYNVKLYRFAAALKKPVYGVLFWAVTIIDCPEDIENVRLSAGSNSASKWWLNGEEVLLLSGDRRMVVDDCLSRRLTLKKGRNILRGVVINGPGMSDFCVRFLNENGTPVKNMTISNQ</sequence>
<keyword evidence="3" id="KW-1185">Reference proteome</keyword>
<dbReference type="STRING" id="1121097.GCA_000428125_01728"/>
<proteinExistence type="predicted"/>
<evidence type="ECO:0000256" key="1">
    <source>
        <dbReference type="SAM" id="SignalP"/>
    </source>
</evidence>
<protein>
    <submittedName>
        <fullName evidence="2">Acetyl xylan esterase</fullName>
    </submittedName>
</protein>
<comment type="caution">
    <text evidence="2">The sequence shown here is derived from an EMBL/GenBank/DDBJ whole genome shotgun (WGS) entry which is preliminary data.</text>
</comment>
<feature type="signal peptide" evidence="1">
    <location>
        <begin position="1"/>
        <end position="24"/>
    </location>
</feature>
<name>A0A069CZW3_9BACE</name>
<dbReference type="EMBL" id="BAJS01000005">
    <property type="protein sequence ID" value="GAK36158.1"/>
    <property type="molecule type" value="Genomic_DNA"/>
</dbReference>
<organism evidence="2 3">
    <name type="scientific">Bacteroides graminisolvens DSM 19988 = JCM 15093</name>
    <dbReference type="NCBI Taxonomy" id="1121097"/>
    <lineage>
        <taxon>Bacteria</taxon>
        <taxon>Pseudomonadati</taxon>
        <taxon>Bacteroidota</taxon>
        <taxon>Bacteroidia</taxon>
        <taxon>Bacteroidales</taxon>
        <taxon>Bacteroidaceae</taxon>
        <taxon>Bacteroides</taxon>
    </lineage>
</organism>
<evidence type="ECO:0000313" key="3">
    <source>
        <dbReference type="Proteomes" id="UP000027601"/>
    </source>
</evidence>